<proteinExistence type="predicted"/>
<evidence type="ECO:0000313" key="3">
    <source>
        <dbReference type="Proteomes" id="UP001216907"/>
    </source>
</evidence>
<feature type="region of interest" description="Disordered" evidence="1">
    <location>
        <begin position="129"/>
        <end position="148"/>
    </location>
</feature>
<name>A0ABT6FEM1_9BACT</name>
<keyword evidence="3" id="KW-1185">Reference proteome</keyword>
<evidence type="ECO:0008006" key="4">
    <source>
        <dbReference type="Google" id="ProtNLM"/>
    </source>
</evidence>
<evidence type="ECO:0000313" key="2">
    <source>
        <dbReference type="EMBL" id="MDG3006024.1"/>
    </source>
</evidence>
<feature type="compositionally biased region" description="Pro residues" evidence="1">
    <location>
        <begin position="8"/>
        <end position="18"/>
    </location>
</feature>
<dbReference type="EMBL" id="JARRAG010000002">
    <property type="protein sequence ID" value="MDG3006024.1"/>
    <property type="molecule type" value="Genomic_DNA"/>
</dbReference>
<comment type="caution">
    <text evidence="2">The sequence shown here is derived from an EMBL/GenBank/DDBJ whole genome shotgun (WGS) entry which is preliminary data.</text>
</comment>
<evidence type="ECO:0000256" key="1">
    <source>
        <dbReference type="SAM" id="MobiDB-lite"/>
    </source>
</evidence>
<feature type="region of interest" description="Disordered" evidence="1">
    <location>
        <begin position="1"/>
        <end position="35"/>
    </location>
</feature>
<sequence length="148" mass="16180">MPASCSRPTPPTAAPPGPTTGSPTPCRSAPPPSRESASALLDDLAWHKTPDFVCWLLVHGVMPLDTPAGGSWLNMAESIQRVLKRRASDGRHPTDVAEIMAWFEAVARRWNEAPTPFVWGGKRAARRRRRRDRRHRLGGSGACTLAPL</sequence>
<protein>
    <recommendedName>
        <fullName evidence="4">Tc1-like transposase DDE domain-containing protein</fullName>
    </recommendedName>
</protein>
<accession>A0ABT6FEM1</accession>
<organism evidence="2 3">
    <name type="scientific">Paludisphaera mucosa</name>
    <dbReference type="NCBI Taxonomy" id="3030827"/>
    <lineage>
        <taxon>Bacteria</taxon>
        <taxon>Pseudomonadati</taxon>
        <taxon>Planctomycetota</taxon>
        <taxon>Planctomycetia</taxon>
        <taxon>Isosphaerales</taxon>
        <taxon>Isosphaeraceae</taxon>
        <taxon>Paludisphaera</taxon>
    </lineage>
</organism>
<gene>
    <name evidence="2" type="ORF">PZE19_19800</name>
</gene>
<reference evidence="2 3" key="1">
    <citation type="submission" date="2023-03" db="EMBL/GenBank/DDBJ databases">
        <title>Paludisphaera mucosa sp. nov. a novel planctomycete from northern fen.</title>
        <authorList>
            <person name="Ivanova A."/>
        </authorList>
    </citation>
    <scope>NUCLEOTIDE SEQUENCE [LARGE SCALE GENOMIC DNA]</scope>
    <source>
        <strain evidence="2 3">Pla2</strain>
    </source>
</reference>
<dbReference type="RefSeq" id="WP_277862330.1">
    <property type="nucleotide sequence ID" value="NZ_JARRAG010000002.1"/>
</dbReference>
<dbReference type="Proteomes" id="UP001216907">
    <property type="component" value="Unassembled WGS sequence"/>
</dbReference>